<dbReference type="Proteomes" id="UP000807342">
    <property type="component" value="Unassembled WGS sequence"/>
</dbReference>
<comment type="caution">
    <text evidence="2">The sequence shown here is derived from an EMBL/GenBank/DDBJ whole genome shotgun (WGS) entry which is preliminary data.</text>
</comment>
<evidence type="ECO:0000313" key="3">
    <source>
        <dbReference type="Proteomes" id="UP000807342"/>
    </source>
</evidence>
<evidence type="ECO:0000313" key="2">
    <source>
        <dbReference type="EMBL" id="KAF9440928.1"/>
    </source>
</evidence>
<feature type="region of interest" description="Disordered" evidence="1">
    <location>
        <begin position="1"/>
        <end position="148"/>
    </location>
</feature>
<dbReference type="EMBL" id="MU152170">
    <property type="protein sequence ID" value="KAF9440928.1"/>
    <property type="molecule type" value="Genomic_DNA"/>
</dbReference>
<keyword evidence="3" id="KW-1185">Reference proteome</keyword>
<name>A0A9P5WXI7_9AGAR</name>
<feature type="compositionally biased region" description="Low complexity" evidence="1">
    <location>
        <begin position="11"/>
        <end position="29"/>
    </location>
</feature>
<organism evidence="2 3">
    <name type="scientific">Macrolepiota fuliginosa MF-IS2</name>
    <dbReference type="NCBI Taxonomy" id="1400762"/>
    <lineage>
        <taxon>Eukaryota</taxon>
        <taxon>Fungi</taxon>
        <taxon>Dikarya</taxon>
        <taxon>Basidiomycota</taxon>
        <taxon>Agaricomycotina</taxon>
        <taxon>Agaricomycetes</taxon>
        <taxon>Agaricomycetidae</taxon>
        <taxon>Agaricales</taxon>
        <taxon>Agaricineae</taxon>
        <taxon>Agaricaceae</taxon>
        <taxon>Macrolepiota</taxon>
    </lineage>
</organism>
<gene>
    <name evidence="2" type="ORF">P691DRAFT_767015</name>
</gene>
<feature type="compositionally biased region" description="Basic and acidic residues" evidence="1">
    <location>
        <begin position="36"/>
        <end position="45"/>
    </location>
</feature>
<sequence>MKSSSKIIIKPRAPARSSAPARRAQSDSSSESKPGSIKEENKTENDQMDADEESDSDAQNQPTGDDDDEVEPEGFWYQVFWNFNISGPTKKTGKVPKADGEDVSDDEYTPEAEAAPTSAAAAEPEDGTGPGKEASMGGGKPFRKIGNKVHVTDGDEFITEDDPRGDEKIDKWGNLLGGRKFKASTFPLPRHPQRQYMLAIDAARTSGFRDSLYYFRLNPFAFKLNATQPEKTT</sequence>
<dbReference type="InterPro" id="IPR013933">
    <property type="entry name" value="CRC_Rsc7/Swp82"/>
</dbReference>
<feature type="compositionally biased region" description="Acidic residues" evidence="1">
    <location>
        <begin position="101"/>
        <end position="110"/>
    </location>
</feature>
<feature type="compositionally biased region" description="Acidic residues" evidence="1">
    <location>
        <begin position="46"/>
        <end position="56"/>
    </location>
</feature>
<feature type="compositionally biased region" description="Low complexity" evidence="1">
    <location>
        <begin position="111"/>
        <end position="122"/>
    </location>
</feature>
<proteinExistence type="predicted"/>
<dbReference type="OrthoDB" id="5598844at2759"/>
<dbReference type="Pfam" id="PF08624">
    <property type="entry name" value="CRC_subunit"/>
    <property type="match status" value="1"/>
</dbReference>
<reference evidence="2" key="1">
    <citation type="submission" date="2020-11" db="EMBL/GenBank/DDBJ databases">
        <authorList>
            <consortium name="DOE Joint Genome Institute"/>
            <person name="Ahrendt S."/>
            <person name="Riley R."/>
            <person name="Andreopoulos W."/>
            <person name="Labutti K."/>
            <person name="Pangilinan J."/>
            <person name="Ruiz-Duenas F.J."/>
            <person name="Barrasa J.M."/>
            <person name="Sanchez-Garcia M."/>
            <person name="Camarero S."/>
            <person name="Miyauchi S."/>
            <person name="Serrano A."/>
            <person name="Linde D."/>
            <person name="Babiker R."/>
            <person name="Drula E."/>
            <person name="Ayuso-Fernandez I."/>
            <person name="Pacheco R."/>
            <person name="Padilla G."/>
            <person name="Ferreira P."/>
            <person name="Barriuso J."/>
            <person name="Kellner H."/>
            <person name="Castanera R."/>
            <person name="Alfaro M."/>
            <person name="Ramirez L."/>
            <person name="Pisabarro A.G."/>
            <person name="Kuo A."/>
            <person name="Tritt A."/>
            <person name="Lipzen A."/>
            <person name="He G."/>
            <person name="Yan M."/>
            <person name="Ng V."/>
            <person name="Cullen D."/>
            <person name="Martin F."/>
            <person name="Rosso M.-N."/>
            <person name="Henrissat B."/>
            <person name="Hibbett D."/>
            <person name="Martinez A.T."/>
            <person name="Grigoriev I.V."/>
        </authorList>
    </citation>
    <scope>NUCLEOTIDE SEQUENCE</scope>
    <source>
        <strain evidence="2">MF-IS2</strain>
    </source>
</reference>
<dbReference type="AlphaFoldDB" id="A0A9P5WXI7"/>
<evidence type="ECO:0000256" key="1">
    <source>
        <dbReference type="SAM" id="MobiDB-lite"/>
    </source>
</evidence>
<accession>A0A9P5WXI7</accession>
<protein>
    <submittedName>
        <fullName evidence="2">Uncharacterized protein</fullName>
    </submittedName>
</protein>